<dbReference type="Proteomes" id="UP000198688">
    <property type="component" value="Chromosome I"/>
</dbReference>
<keyword evidence="3" id="KW-1185">Reference proteome</keyword>
<sequence>MPSPRVVIAPIVTMDPVSPRAEALAVDGDRILAVGDVTSVRAACPPGTTEERLDAVIVPGLIDAHLHMQRGGLKALSVPAPGGYWDAASFCAEMLRTFHLDEWPAGSVPQPADRAAGLALIQPLLHALGITGVVDPAVTPAEMRAYQRAHADGALTMRVTAMPHPDPEDSPLTRLAGVGVATGFGDDLLRIGGIKVYFDGEGVKKQALLTTEWTPGSGDLGVQRISDDEFRSLAGFCARNGWSLGVHAVGGGAVAAVLRIFSEIDRVTPIRDLRWQLIHAYLEPSAESMALAARLGVIASLQPSIHWHNAEGLIGHLGERAVPADPIRSWLDAGVRVALGSDGPFFPFDPRRLMWQTRTRMVRGRAAPVAPEQAISGTEALAGYTTGAAFSAFAEDRLGMLRAGMLADWVALSTDPTTCTPEELLTTTVLRTVVGGRTVFTGETP</sequence>
<evidence type="ECO:0000313" key="2">
    <source>
        <dbReference type="EMBL" id="SDT16338.1"/>
    </source>
</evidence>
<name>A0A1H1Y4B5_9ACTN</name>
<dbReference type="PANTHER" id="PTHR22642">
    <property type="entry name" value="IMIDAZOLONEPROPIONASE"/>
    <property type="match status" value="1"/>
</dbReference>
<dbReference type="InterPro" id="IPR013108">
    <property type="entry name" value="Amidohydro_3"/>
</dbReference>
<dbReference type="InterPro" id="IPR011059">
    <property type="entry name" value="Metal-dep_hydrolase_composite"/>
</dbReference>
<feature type="domain" description="Amidohydrolase 3" evidence="1">
    <location>
        <begin position="124"/>
        <end position="440"/>
    </location>
</feature>
<dbReference type="Gene3D" id="2.30.40.10">
    <property type="entry name" value="Urease, subunit C, domain 1"/>
    <property type="match status" value="1"/>
</dbReference>
<dbReference type="Gene3D" id="3.20.20.140">
    <property type="entry name" value="Metal-dependent hydrolases"/>
    <property type="match status" value="1"/>
</dbReference>
<accession>A0A1H1Y4B5</accession>
<dbReference type="RefSeq" id="WP_092544737.1">
    <property type="nucleotide sequence ID" value="NZ_BOMJ01000036.1"/>
</dbReference>
<dbReference type="SUPFAM" id="SSF51556">
    <property type="entry name" value="Metallo-dependent hydrolases"/>
    <property type="match status" value="1"/>
</dbReference>
<protein>
    <recommendedName>
        <fullName evidence="1">Amidohydrolase 3 domain-containing protein</fullName>
    </recommendedName>
</protein>
<dbReference type="EMBL" id="LT629758">
    <property type="protein sequence ID" value="SDT16338.1"/>
    <property type="molecule type" value="Genomic_DNA"/>
</dbReference>
<dbReference type="SUPFAM" id="SSF51338">
    <property type="entry name" value="Composite domain of metallo-dependent hydrolases"/>
    <property type="match status" value="1"/>
</dbReference>
<reference evidence="2 3" key="1">
    <citation type="submission" date="2016-10" db="EMBL/GenBank/DDBJ databases">
        <authorList>
            <person name="de Groot N.N."/>
        </authorList>
    </citation>
    <scope>NUCLEOTIDE SEQUENCE [LARGE SCALE GENOMIC DNA]</scope>
    <source>
        <strain evidence="2 3">DSM 43941</strain>
    </source>
</reference>
<dbReference type="AlphaFoldDB" id="A0A1H1Y4B5"/>
<gene>
    <name evidence="2" type="ORF">SAMN04489716_2703</name>
</gene>
<dbReference type="InterPro" id="IPR032466">
    <property type="entry name" value="Metal_Hydrolase"/>
</dbReference>
<evidence type="ECO:0000259" key="1">
    <source>
        <dbReference type="Pfam" id="PF07969"/>
    </source>
</evidence>
<dbReference type="Pfam" id="PF07969">
    <property type="entry name" value="Amidohydro_3"/>
    <property type="match status" value="1"/>
</dbReference>
<dbReference type="PANTHER" id="PTHR22642:SF2">
    <property type="entry name" value="PROTEIN LONG AFTER FAR-RED 3"/>
    <property type="match status" value="1"/>
</dbReference>
<dbReference type="GO" id="GO:0016810">
    <property type="term" value="F:hydrolase activity, acting on carbon-nitrogen (but not peptide) bonds"/>
    <property type="evidence" value="ECO:0007669"/>
    <property type="project" value="InterPro"/>
</dbReference>
<evidence type="ECO:0000313" key="3">
    <source>
        <dbReference type="Proteomes" id="UP000198688"/>
    </source>
</evidence>
<organism evidence="2 3">
    <name type="scientific">Actinoplanes derwentensis</name>
    <dbReference type="NCBI Taxonomy" id="113562"/>
    <lineage>
        <taxon>Bacteria</taxon>
        <taxon>Bacillati</taxon>
        <taxon>Actinomycetota</taxon>
        <taxon>Actinomycetes</taxon>
        <taxon>Micromonosporales</taxon>
        <taxon>Micromonosporaceae</taxon>
        <taxon>Actinoplanes</taxon>
    </lineage>
</organism>
<proteinExistence type="predicted"/>
<dbReference type="OrthoDB" id="3173428at2"/>
<dbReference type="STRING" id="113562.SAMN04489716_2703"/>